<keyword evidence="1" id="KW-0812">Transmembrane</keyword>
<accession>A0AA39K959</accession>
<name>A0AA39K959_ARMTA</name>
<evidence type="ECO:0000313" key="3">
    <source>
        <dbReference type="Proteomes" id="UP001175211"/>
    </source>
</evidence>
<dbReference type="GeneID" id="85363825"/>
<proteinExistence type="predicted"/>
<sequence length="197" mass="22563">MASYSNKLTKDYVYQITFIIWNKPLAKLMLLWIVGQLILRADSTAAEVLVLVTNLSSVHFMHENRKKANKKAAKIEKFAHKLVNFTSDMEDRRVLFEADALSNVEVIRLCSAAVIMHCLELKQESEVLHSVALQASTSSHQLDMMKQKLQLQGMKIENLMDFYREYRISLLEILSGVQLAETPQEWVARTNKMFASG</sequence>
<dbReference type="Proteomes" id="UP001175211">
    <property type="component" value="Unassembled WGS sequence"/>
</dbReference>
<keyword evidence="1" id="KW-0472">Membrane</keyword>
<organism evidence="2 3">
    <name type="scientific">Armillaria tabescens</name>
    <name type="common">Ringless honey mushroom</name>
    <name type="synonym">Agaricus tabescens</name>
    <dbReference type="NCBI Taxonomy" id="1929756"/>
    <lineage>
        <taxon>Eukaryota</taxon>
        <taxon>Fungi</taxon>
        <taxon>Dikarya</taxon>
        <taxon>Basidiomycota</taxon>
        <taxon>Agaricomycotina</taxon>
        <taxon>Agaricomycetes</taxon>
        <taxon>Agaricomycetidae</taxon>
        <taxon>Agaricales</taxon>
        <taxon>Marasmiineae</taxon>
        <taxon>Physalacriaceae</taxon>
        <taxon>Desarmillaria</taxon>
    </lineage>
</organism>
<feature type="transmembrane region" description="Helical" evidence="1">
    <location>
        <begin position="12"/>
        <end position="38"/>
    </location>
</feature>
<protein>
    <submittedName>
        <fullName evidence="2">Uncharacterized protein</fullName>
    </submittedName>
</protein>
<keyword evidence="3" id="KW-1185">Reference proteome</keyword>
<dbReference type="EMBL" id="JAUEPS010000024">
    <property type="protein sequence ID" value="KAK0455730.1"/>
    <property type="molecule type" value="Genomic_DNA"/>
</dbReference>
<evidence type="ECO:0000313" key="2">
    <source>
        <dbReference type="EMBL" id="KAK0455730.1"/>
    </source>
</evidence>
<reference evidence="2" key="1">
    <citation type="submission" date="2023-06" db="EMBL/GenBank/DDBJ databases">
        <authorList>
            <consortium name="Lawrence Berkeley National Laboratory"/>
            <person name="Ahrendt S."/>
            <person name="Sahu N."/>
            <person name="Indic B."/>
            <person name="Wong-Bajracharya J."/>
            <person name="Merenyi Z."/>
            <person name="Ke H.-M."/>
            <person name="Monk M."/>
            <person name="Kocsube S."/>
            <person name="Drula E."/>
            <person name="Lipzen A."/>
            <person name="Balint B."/>
            <person name="Henrissat B."/>
            <person name="Andreopoulos B."/>
            <person name="Martin F.M."/>
            <person name="Harder C.B."/>
            <person name="Rigling D."/>
            <person name="Ford K.L."/>
            <person name="Foster G.D."/>
            <person name="Pangilinan J."/>
            <person name="Papanicolaou A."/>
            <person name="Barry K."/>
            <person name="LaButti K."/>
            <person name="Viragh M."/>
            <person name="Koriabine M."/>
            <person name="Yan M."/>
            <person name="Riley R."/>
            <person name="Champramary S."/>
            <person name="Plett K.L."/>
            <person name="Tsai I.J."/>
            <person name="Slot J."/>
            <person name="Sipos G."/>
            <person name="Plett J."/>
            <person name="Nagy L.G."/>
            <person name="Grigoriev I.V."/>
        </authorList>
    </citation>
    <scope>NUCLEOTIDE SEQUENCE</scope>
    <source>
        <strain evidence="2">CCBAS 213</strain>
    </source>
</reference>
<dbReference type="RefSeq" id="XP_060329240.1">
    <property type="nucleotide sequence ID" value="XM_060480277.1"/>
</dbReference>
<comment type="caution">
    <text evidence="2">The sequence shown here is derived from an EMBL/GenBank/DDBJ whole genome shotgun (WGS) entry which is preliminary data.</text>
</comment>
<evidence type="ECO:0000256" key="1">
    <source>
        <dbReference type="SAM" id="Phobius"/>
    </source>
</evidence>
<keyword evidence="1" id="KW-1133">Transmembrane helix</keyword>
<gene>
    <name evidence="2" type="ORF">EV420DRAFT_1749148</name>
</gene>
<dbReference type="AlphaFoldDB" id="A0AA39K959"/>